<dbReference type="EMBL" id="OBDO01000002">
    <property type="protein sequence ID" value="SNX95316.1"/>
    <property type="molecule type" value="Genomic_DNA"/>
</dbReference>
<dbReference type="AlphaFoldDB" id="A0A285EB42"/>
<feature type="compositionally biased region" description="Low complexity" evidence="1">
    <location>
        <begin position="143"/>
        <end position="167"/>
    </location>
</feature>
<feature type="compositionally biased region" description="Low complexity" evidence="1">
    <location>
        <begin position="93"/>
        <end position="129"/>
    </location>
</feature>
<dbReference type="RefSeq" id="WP_097205218.1">
    <property type="nucleotide sequence ID" value="NZ_JACHXB010000003.1"/>
</dbReference>
<feature type="region of interest" description="Disordered" evidence="1">
    <location>
        <begin position="1"/>
        <end position="26"/>
    </location>
</feature>
<evidence type="ECO:0000313" key="3">
    <source>
        <dbReference type="Proteomes" id="UP000219514"/>
    </source>
</evidence>
<accession>A0A285EB42</accession>
<evidence type="ECO:0000256" key="1">
    <source>
        <dbReference type="SAM" id="MobiDB-lite"/>
    </source>
</evidence>
<feature type="compositionally biased region" description="Acidic residues" evidence="1">
    <location>
        <begin position="130"/>
        <end position="142"/>
    </location>
</feature>
<protein>
    <submittedName>
        <fullName evidence="2">Uncharacterized protein</fullName>
    </submittedName>
</protein>
<sequence>MSPRHGDDDPTREIPTGRPSVRSTPPSRARLLWAAVPHHLGRARTSTVVLTILFLAVGTLYLNVRPPVTGVGTVQEPAGSTQPAEVPEEPTEPTETAVPTEPTETAETTEPTTTSRSTEPTTTPPQTEETTPEETTEEEETAETGPGEPTTTRAPASEAPATTSAEP</sequence>
<name>A0A285EB42_9ACTN</name>
<organism evidence="2 3">
    <name type="scientific">Geodermatophilus sabuli</name>
    <dbReference type="NCBI Taxonomy" id="1564158"/>
    <lineage>
        <taxon>Bacteria</taxon>
        <taxon>Bacillati</taxon>
        <taxon>Actinomycetota</taxon>
        <taxon>Actinomycetes</taxon>
        <taxon>Geodermatophilales</taxon>
        <taxon>Geodermatophilaceae</taxon>
        <taxon>Geodermatophilus</taxon>
    </lineage>
</organism>
<dbReference type="Proteomes" id="UP000219514">
    <property type="component" value="Unassembled WGS sequence"/>
</dbReference>
<reference evidence="2 3" key="1">
    <citation type="submission" date="2017-09" db="EMBL/GenBank/DDBJ databases">
        <authorList>
            <person name="Ehlers B."/>
            <person name="Leendertz F.H."/>
        </authorList>
    </citation>
    <scope>NUCLEOTIDE SEQUENCE [LARGE SCALE GENOMIC DNA]</scope>
    <source>
        <strain evidence="2 3">DSM 46844</strain>
    </source>
</reference>
<keyword evidence="3" id="KW-1185">Reference proteome</keyword>
<evidence type="ECO:0000313" key="2">
    <source>
        <dbReference type="EMBL" id="SNX95316.1"/>
    </source>
</evidence>
<feature type="compositionally biased region" description="Basic and acidic residues" evidence="1">
    <location>
        <begin position="1"/>
        <end position="12"/>
    </location>
</feature>
<feature type="region of interest" description="Disordered" evidence="1">
    <location>
        <begin position="67"/>
        <end position="167"/>
    </location>
</feature>
<gene>
    <name evidence="2" type="ORF">SAMN06893097_10210</name>
</gene>
<proteinExistence type="predicted"/>